<dbReference type="SUPFAM" id="SSF55729">
    <property type="entry name" value="Acyl-CoA N-acyltransferases (Nat)"/>
    <property type="match status" value="2"/>
</dbReference>
<dbReference type="Proteomes" id="UP000027931">
    <property type="component" value="Unassembled WGS sequence"/>
</dbReference>
<dbReference type="PROSITE" id="PS51186">
    <property type="entry name" value="GNAT"/>
    <property type="match status" value="2"/>
</dbReference>
<keyword evidence="2" id="KW-0012">Acyltransferase</keyword>
<feature type="domain" description="N-acetyltransferase" evidence="3">
    <location>
        <begin position="150"/>
        <end position="285"/>
    </location>
</feature>
<reference evidence="4 5" key="1">
    <citation type="journal article" date="2013" name="Int. J. Syst. Evol. Microbiol.">
        <title>Tumebacillus flagellatus sp. nov., an alpha-amylase/pullulanase-producing bacterium isolated from cassava wastewater.</title>
        <authorList>
            <person name="Wang Q."/>
            <person name="Xie N."/>
            <person name="Qin Y."/>
            <person name="Shen N."/>
            <person name="Zhu J."/>
            <person name="Mi H."/>
            <person name="Huang R."/>
        </authorList>
    </citation>
    <scope>NUCLEOTIDE SEQUENCE [LARGE SCALE GENOMIC DNA]</scope>
    <source>
        <strain evidence="4 5">GST4</strain>
    </source>
</reference>
<accession>A0A074LJ78</accession>
<dbReference type="InterPro" id="IPR016181">
    <property type="entry name" value="Acyl_CoA_acyltransferase"/>
</dbReference>
<dbReference type="PANTHER" id="PTHR43877">
    <property type="entry name" value="AMINOALKYLPHOSPHONATE N-ACETYLTRANSFERASE-RELATED-RELATED"/>
    <property type="match status" value="1"/>
</dbReference>
<dbReference type="OrthoDB" id="7163760at2"/>
<evidence type="ECO:0000256" key="1">
    <source>
        <dbReference type="ARBA" id="ARBA00022679"/>
    </source>
</evidence>
<protein>
    <recommendedName>
        <fullName evidence="3">N-acetyltransferase domain-containing protein</fullName>
    </recommendedName>
</protein>
<keyword evidence="1" id="KW-0808">Transferase</keyword>
<evidence type="ECO:0000313" key="5">
    <source>
        <dbReference type="Proteomes" id="UP000027931"/>
    </source>
</evidence>
<dbReference type="Gene3D" id="3.40.630.30">
    <property type="match status" value="1"/>
</dbReference>
<dbReference type="STRING" id="1157490.EL26_22455"/>
<dbReference type="InterPro" id="IPR000182">
    <property type="entry name" value="GNAT_dom"/>
</dbReference>
<feature type="domain" description="N-acetyltransferase" evidence="3">
    <location>
        <begin position="3"/>
        <end position="156"/>
    </location>
</feature>
<keyword evidence="5" id="KW-1185">Reference proteome</keyword>
<dbReference type="CDD" id="cd04301">
    <property type="entry name" value="NAT_SF"/>
    <property type="match status" value="2"/>
</dbReference>
<dbReference type="InterPro" id="IPR050832">
    <property type="entry name" value="Bact_Acetyltransf"/>
</dbReference>
<gene>
    <name evidence="4" type="ORF">EL26_22455</name>
</gene>
<evidence type="ECO:0000259" key="3">
    <source>
        <dbReference type="PROSITE" id="PS51186"/>
    </source>
</evidence>
<sequence>MIVAKQSLTPEELTEIRELVEVCNNLEGIQLKMNWDMLKERKGDQTDDFLYCEDGRLLGYFALFAIQSTEAEMIAAVHPDARCKGIFRQLFHAAYEQLKQRTIPKLLFVVDNKSESATAVAKHYGGQYQHSEYGMKLQTAKIQPKRHDNLLVRRATVADAQFCAQVASDAFGYPIRPAKDASFFELPTRRTYVFCLGEERIGTMQVVLYPETQGAGIYGFCVDKHHQGKGYGRQVLSEVVQELLQDGYPNVELEVACENKNALGLYQSIGFEEIGAIDYYAISVQ</sequence>
<organism evidence="4 5">
    <name type="scientific">Tumebacillus flagellatus</name>
    <dbReference type="NCBI Taxonomy" id="1157490"/>
    <lineage>
        <taxon>Bacteria</taxon>
        <taxon>Bacillati</taxon>
        <taxon>Bacillota</taxon>
        <taxon>Bacilli</taxon>
        <taxon>Bacillales</taxon>
        <taxon>Alicyclobacillaceae</taxon>
        <taxon>Tumebacillus</taxon>
    </lineage>
</organism>
<comment type="caution">
    <text evidence="4">The sequence shown here is derived from an EMBL/GenBank/DDBJ whole genome shotgun (WGS) entry which is preliminary data.</text>
</comment>
<evidence type="ECO:0000256" key="2">
    <source>
        <dbReference type="ARBA" id="ARBA00023315"/>
    </source>
</evidence>
<proteinExistence type="predicted"/>
<dbReference type="eggNOG" id="COG0456">
    <property type="taxonomic scope" value="Bacteria"/>
</dbReference>
<dbReference type="Pfam" id="PF00583">
    <property type="entry name" value="Acetyltransf_1"/>
    <property type="match status" value="2"/>
</dbReference>
<dbReference type="GO" id="GO:0016747">
    <property type="term" value="F:acyltransferase activity, transferring groups other than amino-acyl groups"/>
    <property type="evidence" value="ECO:0007669"/>
    <property type="project" value="InterPro"/>
</dbReference>
<name>A0A074LJ78_9BACL</name>
<dbReference type="AlphaFoldDB" id="A0A074LJ78"/>
<evidence type="ECO:0000313" key="4">
    <source>
        <dbReference type="EMBL" id="KEO81149.1"/>
    </source>
</evidence>
<dbReference type="EMBL" id="JMIR01000045">
    <property type="protein sequence ID" value="KEO81149.1"/>
    <property type="molecule type" value="Genomic_DNA"/>
</dbReference>